<dbReference type="EMBL" id="CAKMRJ010004445">
    <property type="protein sequence ID" value="CAH1437982.1"/>
    <property type="molecule type" value="Genomic_DNA"/>
</dbReference>
<dbReference type="Proteomes" id="UP001157418">
    <property type="component" value="Unassembled WGS sequence"/>
</dbReference>
<gene>
    <name evidence="1" type="ORF">LVIROSA_LOCUS24265</name>
</gene>
<name>A0AAU9NJG4_9ASTR</name>
<evidence type="ECO:0000313" key="1">
    <source>
        <dbReference type="EMBL" id="CAH1437982.1"/>
    </source>
</evidence>
<keyword evidence="2" id="KW-1185">Reference proteome</keyword>
<reference evidence="1 2" key="1">
    <citation type="submission" date="2022-01" db="EMBL/GenBank/DDBJ databases">
        <authorList>
            <person name="Xiong W."/>
            <person name="Schranz E."/>
        </authorList>
    </citation>
    <scope>NUCLEOTIDE SEQUENCE [LARGE SCALE GENOMIC DNA]</scope>
</reference>
<comment type="caution">
    <text evidence="1">The sequence shown here is derived from an EMBL/GenBank/DDBJ whole genome shotgun (WGS) entry which is preliminary data.</text>
</comment>
<proteinExistence type="predicted"/>
<evidence type="ECO:0000313" key="2">
    <source>
        <dbReference type="Proteomes" id="UP001157418"/>
    </source>
</evidence>
<protein>
    <submittedName>
        <fullName evidence="1">Uncharacterized protein</fullName>
    </submittedName>
</protein>
<dbReference type="AlphaFoldDB" id="A0AAU9NJG4"/>
<organism evidence="1 2">
    <name type="scientific">Lactuca virosa</name>
    <dbReference type="NCBI Taxonomy" id="75947"/>
    <lineage>
        <taxon>Eukaryota</taxon>
        <taxon>Viridiplantae</taxon>
        <taxon>Streptophyta</taxon>
        <taxon>Embryophyta</taxon>
        <taxon>Tracheophyta</taxon>
        <taxon>Spermatophyta</taxon>
        <taxon>Magnoliopsida</taxon>
        <taxon>eudicotyledons</taxon>
        <taxon>Gunneridae</taxon>
        <taxon>Pentapetalae</taxon>
        <taxon>asterids</taxon>
        <taxon>campanulids</taxon>
        <taxon>Asterales</taxon>
        <taxon>Asteraceae</taxon>
        <taxon>Cichorioideae</taxon>
        <taxon>Cichorieae</taxon>
        <taxon>Lactucinae</taxon>
        <taxon>Lactuca</taxon>
    </lineage>
</organism>
<accession>A0AAU9NJG4</accession>
<sequence>MHSLCYPSQIKDLAPKISHYFRVRKTKAWYSPLRNLPTLCCPPPRNQLLATPRYNLFVLRIIHSSLVCLGNLPTQTFTAYIAFPPKTSLFDNPLHPTSNPPTPQCRASPLTGALKSPILYPPPYSSQPTLRLLPPFFLNLSFAKPSHIEAFLFTQFFFNPRFIFLYYNLFEPFFSAHFF</sequence>